<dbReference type="EMBL" id="QRON01000001">
    <property type="protein sequence ID" value="RHL30866.1"/>
    <property type="molecule type" value="Genomic_DNA"/>
</dbReference>
<evidence type="ECO:0000256" key="2">
    <source>
        <dbReference type="SAM" id="Phobius"/>
    </source>
</evidence>
<dbReference type="InterPro" id="IPR051203">
    <property type="entry name" value="Polysaccharide_Synthase-Rel"/>
</dbReference>
<dbReference type="InterPro" id="IPR003869">
    <property type="entry name" value="Polysac_CapD-like"/>
</dbReference>
<dbReference type="Pfam" id="PF02629">
    <property type="entry name" value="CoA_binding"/>
    <property type="match status" value="1"/>
</dbReference>
<reference evidence="5 6" key="1">
    <citation type="submission" date="2018-08" db="EMBL/GenBank/DDBJ databases">
        <title>A genome reference for cultivated species of the human gut microbiota.</title>
        <authorList>
            <person name="Zou Y."/>
            <person name="Xue W."/>
            <person name="Luo G."/>
        </authorList>
    </citation>
    <scope>NUCLEOTIDE SEQUENCE [LARGE SCALE GENOMIC DNA]</scope>
    <source>
        <strain evidence="5 6">AF38-24</strain>
    </source>
</reference>
<dbReference type="Gene3D" id="3.40.50.720">
    <property type="entry name" value="NAD(P)-binding Rossmann-like Domain"/>
    <property type="match status" value="2"/>
</dbReference>
<feature type="transmembrane region" description="Helical" evidence="2">
    <location>
        <begin position="116"/>
        <end position="134"/>
    </location>
</feature>
<evidence type="ECO:0000256" key="1">
    <source>
        <dbReference type="ARBA" id="ARBA00007430"/>
    </source>
</evidence>
<dbReference type="AlphaFoldDB" id="A0A415K3P0"/>
<feature type="transmembrane region" description="Helical" evidence="2">
    <location>
        <begin position="89"/>
        <end position="110"/>
    </location>
</feature>
<feature type="domain" description="CoA-binding" evidence="3">
    <location>
        <begin position="174"/>
        <end position="254"/>
    </location>
</feature>
<comment type="similarity">
    <text evidence="1">Belongs to the polysaccharide synthase family.</text>
</comment>
<proteinExistence type="inferred from homology"/>
<dbReference type="SUPFAM" id="SSF51735">
    <property type="entry name" value="NAD(P)-binding Rossmann-fold domains"/>
    <property type="match status" value="2"/>
</dbReference>
<evidence type="ECO:0000259" key="3">
    <source>
        <dbReference type="Pfam" id="PF02629"/>
    </source>
</evidence>
<gene>
    <name evidence="5" type="ORF">DW028_00190</name>
</gene>
<dbReference type="InterPro" id="IPR036291">
    <property type="entry name" value="NAD(P)-bd_dom_sf"/>
</dbReference>
<dbReference type="CDD" id="cd05237">
    <property type="entry name" value="UDP_invert_4-6DH_SDR_e"/>
    <property type="match status" value="1"/>
</dbReference>
<name>A0A415K3P0_9FIRM</name>
<organism evidence="5 6">
    <name type="scientific">Agathobacter rectalis</name>
    <dbReference type="NCBI Taxonomy" id="39491"/>
    <lineage>
        <taxon>Bacteria</taxon>
        <taxon>Bacillati</taxon>
        <taxon>Bacillota</taxon>
        <taxon>Clostridia</taxon>
        <taxon>Lachnospirales</taxon>
        <taxon>Lachnospiraceae</taxon>
        <taxon>Agathobacter</taxon>
    </lineage>
</organism>
<dbReference type="PANTHER" id="PTHR43318:SF1">
    <property type="entry name" value="POLYSACCHARIDE BIOSYNTHESIS PROTEIN EPSC-RELATED"/>
    <property type="match status" value="1"/>
</dbReference>
<dbReference type="PANTHER" id="PTHR43318">
    <property type="entry name" value="UDP-N-ACETYLGLUCOSAMINE 4,6-DEHYDRATASE"/>
    <property type="match status" value="1"/>
</dbReference>
<dbReference type="Pfam" id="PF02719">
    <property type="entry name" value="Polysacc_synt_2"/>
    <property type="match status" value="1"/>
</dbReference>
<sequence length="670" mass="75318">MNSTNETKMDMKQVKQNSMPNIRWTLVAYDLIVYALVAVILLVLYGGMDKLSTVGIIQQVCLSVLCIFTARLVGKIYGQVWRYGGIQCFIRLLFTDSIAFVAYLCMELLLPVQKITFARLLSLVSLNLLGALALRMMYRYAYKCGNQETARGKILSILLHVFSGIEAGSEKEVQKIKVAIIGAGRVGVSLAEELLNNSEAAYVPRCFIDINKEKVGRDIHGIPVWSETEATFKKLGEFEVQEIIFAIPSMDAAKKKTLYEYYKSAGYKLKVYDYPTMYAAGGKRHLREFDIEELLFRKPLVVSDERTNAYYKDKVVLITGGGGSIGSELCRQLAKMNPKKIIILDIYENGAYDVQQELKIAYGNKLDLQIEICSITHREALERVFEKYHPQIIINAAAHKHVPLMEHNCVEAIYNNVFGTQNLVELCEEYGAERFMMVSTDKAVNPTNVMGATKRMCEMIVQSASIHGKVKYSATRFGNVLGSAGSVIPLFKRQIANGGPVTVTDKRIIRYFMTIPEASQLVLQSGAIANNGELFVLDMGQPVKIMDLAENMIRLSGVQGIEIIETGLRPGEKLYEELLVKTEELDKTDNSMIFVERDTALGEEEISRRLVQLRDACDIGDDDKAREALRKAVPTFRKPEEVNREADLKEKAEEKENYKLKKSGYKIAVL</sequence>
<feature type="transmembrane region" description="Helical" evidence="2">
    <location>
        <begin position="21"/>
        <end position="44"/>
    </location>
</feature>
<evidence type="ECO:0000313" key="5">
    <source>
        <dbReference type="EMBL" id="RHL30866.1"/>
    </source>
</evidence>
<feature type="transmembrane region" description="Helical" evidence="2">
    <location>
        <begin position="56"/>
        <end position="77"/>
    </location>
</feature>
<feature type="domain" description="Polysaccharide biosynthesis protein CapD-like" evidence="4">
    <location>
        <begin position="316"/>
        <end position="595"/>
    </location>
</feature>
<evidence type="ECO:0000313" key="6">
    <source>
        <dbReference type="Proteomes" id="UP000283297"/>
    </source>
</evidence>
<keyword evidence="2" id="KW-0812">Transmembrane</keyword>
<comment type="caution">
    <text evidence="5">The sequence shown here is derived from an EMBL/GenBank/DDBJ whole genome shotgun (WGS) entry which is preliminary data.</text>
</comment>
<protein>
    <submittedName>
        <fullName evidence="5">SDR family NAD(P)-dependent oxidoreductase</fullName>
    </submittedName>
</protein>
<evidence type="ECO:0000259" key="4">
    <source>
        <dbReference type="Pfam" id="PF02719"/>
    </source>
</evidence>
<accession>A0A415K3P0</accession>
<dbReference type="RefSeq" id="WP_118368927.1">
    <property type="nucleotide sequence ID" value="NZ_QRON01000001.1"/>
</dbReference>
<keyword evidence="2" id="KW-1133">Transmembrane helix</keyword>
<keyword evidence="2" id="KW-0472">Membrane</keyword>
<dbReference type="InterPro" id="IPR003781">
    <property type="entry name" value="CoA-bd"/>
</dbReference>
<dbReference type="Proteomes" id="UP000283297">
    <property type="component" value="Unassembled WGS sequence"/>
</dbReference>